<dbReference type="InterPro" id="IPR000719">
    <property type="entry name" value="Prot_kinase_dom"/>
</dbReference>
<gene>
    <name evidence="9" type="ORF">HXX76_008427</name>
</gene>
<dbReference type="InterPro" id="IPR001245">
    <property type="entry name" value="Ser-Thr/Tyr_kinase_cat_dom"/>
</dbReference>
<dbReference type="PROSITE" id="PS00108">
    <property type="entry name" value="PROTEIN_KINASE_ST"/>
    <property type="match status" value="1"/>
</dbReference>
<dbReference type="SUPFAM" id="SSF56112">
    <property type="entry name" value="Protein kinase-like (PK-like)"/>
    <property type="match status" value="1"/>
</dbReference>
<feature type="domain" description="Protein kinase" evidence="8">
    <location>
        <begin position="607"/>
        <end position="881"/>
    </location>
</feature>
<feature type="binding site" evidence="6">
    <location>
        <position position="634"/>
    </location>
    <ligand>
        <name>ATP</name>
        <dbReference type="ChEBI" id="CHEBI:30616"/>
    </ligand>
</feature>
<dbReference type="InterPro" id="IPR017441">
    <property type="entry name" value="Protein_kinase_ATP_BS"/>
</dbReference>
<dbReference type="PANTHER" id="PTHR44329:SF214">
    <property type="entry name" value="PROTEIN KINASE DOMAIN-CONTAINING PROTEIN"/>
    <property type="match status" value="1"/>
</dbReference>
<dbReference type="InterPro" id="IPR008271">
    <property type="entry name" value="Ser/Thr_kinase_AS"/>
</dbReference>
<comment type="caution">
    <text evidence="9">The sequence shown here is derived from an EMBL/GenBank/DDBJ whole genome shotgun (WGS) entry which is preliminary data.</text>
</comment>
<dbReference type="Gene3D" id="1.10.510.10">
    <property type="entry name" value="Transferase(Phosphotransferase) domain 1"/>
    <property type="match status" value="1"/>
</dbReference>
<dbReference type="Gene3D" id="3.30.200.20">
    <property type="entry name" value="Phosphorylase Kinase, domain 1"/>
    <property type="match status" value="1"/>
</dbReference>
<evidence type="ECO:0000313" key="10">
    <source>
        <dbReference type="Proteomes" id="UP000650467"/>
    </source>
</evidence>
<dbReference type="SMART" id="SM00220">
    <property type="entry name" value="S_TKc"/>
    <property type="match status" value="1"/>
</dbReference>
<evidence type="ECO:0000256" key="7">
    <source>
        <dbReference type="SAM" id="MobiDB-lite"/>
    </source>
</evidence>
<feature type="region of interest" description="Disordered" evidence="7">
    <location>
        <begin position="545"/>
        <end position="571"/>
    </location>
</feature>
<evidence type="ECO:0000256" key="2">
    <source>
        <dbReference type="ARBA" id="ARBA00022679"/>
    </source>
</evidence>
<dbReference type="PROSITE" id="PS00107">
    <property type="entry name" value="PROTEIN_KINASE_ATP"/>
    <property type="match status" value="1"/>
</dbReference>
<keyword evidence="1" id="KW-0723">Serine/threonine-protein kinase</keyword>
<evidence type="ECO:0000256" key="1">
    <source>
        <dbReference type="ARBA" id="ARBA00022527"/>
    </source>
</evidence>
<dbReference type="OrthoDB" id="2013833at2759"/>
<feature type="region of interest" description="Disordered" evidence="7">
    <location>
        <begin position="356"/>
        <end position="377"/>
    </location>
</feature>
<dbReference type="AlphaFoldDB" id="A0A835SX44"/>
<evidence type="ECO:0000256" key="4">
    <source>
        <dbReference type="ARBA" id="ARBA00022777"/>
    </source>
</evidence>
<evidence type="ECO:0000256" key="3">
    <source>
        <dbReference type="ARBA" id="ARBA00022741"/>
    </source>
</evidence>
<dbReference type="InterPro" id="IPR011009">
    <property type="entry name" value="Kinase-like_dom_sf"/>
</dbReference>
<name>A0A835SX44_CHLIN</name>
<organism evidence="9 10">
    <name type="scientific">Chlamydomonas incerta</name>
    <dbReference type="NCBI Taxonomy" id="51695"/>
    <lineage>
        <taxon>Eukaryota</taxon>
        <taxon>Viridiplantae</taxon>
        <taxon>Chlorophyta</taxon>
        <taxon>core chlorophytes</taxon>
        <taxon>Chlorophyceae</taxon>
        <taxon>CS clade</taxon>
        <taxon>Chlamydomonadales</taxon>
        <taxon>Chlamydomonadaceae</taxon>
        <taxon>Chlamydomonas</taxon>
    </lineage>
</organism>
<dbReference type="InterPro" id="IPR051681">
    <property type="entry name" value="Ser/Thr_Kinases-Pseudokinases"/>
</dbReference>
<dbReference type="PROSITE" id="PS50011">
    <property type="entry name" value="PROTEIN_KINASE_DOM"/>
    <property type="match status" value="1"/>
</dbReference>
<evidence type="ECO:0000313" key="9">
    <source>
        <dbReference type="EMBL" id="KAG2433366.1"/>
    </source>
</evidence>
<keyword evidence="2" id="KW-0808">Transferase</keyword>
<evidence type="ECO:0000256" key="5">
    <source>
        <dbReference type="ARBA" id="ARBA00022840"/>
    </source>
</evidence>
<feature type="compositionally biased region" description="Gly residues" evidence="7">
    <location>
        <begin position="358"/>
        <end position="373"/>
    </location>
</feature>
<dbReference type="PANTHER" id="PTHR44329">
    <property type="entry name" value="SERINE/THREONINE-PROTEIN KINASE TNNI3K-RELATED"/>
    <property type="match status" value="1"/>
</dbReference>
<keyword evidence="3 6" id="KW-0547">Nucleotide-binding</keyword>
<keyword evidence="10" id="KW-1185">Reference proteome</keyword>
<dbReference type="Proteomes" id="UP000650467">
    <property type="component" value="Unassembled WGS sequence"/>
</dbReference>
<evidence type="ECO:0000259" key="8">
    <source>
        <dbReference type="PROSITE" id="PS50011"/>
    </source>
</evidence>
<dbReference type="EMBL" id="JAEHOC010000019">
    <property type="protein sequence ID" value="KAG2433366.1"/>
    <property type="molecule type" value="Genomic_DNA"/>
</dbReference>
<evidence type="ECO:0000256" key="6">
    <source>
        <dbReference type="PROSITE-ProRule" id="PRU10141"/>
    </source>
</evidence>
<feature type="region of interest" description="Disordered" evidence="7">
    <location>
        <begin position="508"/>
        <end position="528"/>
    </location>
</feature>
<feature type="compositionally biased region" description="Polar residues" evidence="7">
    <location>
        <begin position="508"/>
        <end position="517"/>
    </location>
</feature>
<dbReference type="Pfam" id="PF07714">
    <property type="entry name" value="PK_Tyr_Ser-Thr"/>
    <property type="match status" value="1"/>
</dbReference>
<dbReference type="GO" id="GO:0005524">
    <property type="term" value="F:ATP binding"/>
    <property type="evidence" value="ECO:0007669"/>
    <property type="project" value="UniProtKB-UniRule"/>
</dbReference>
<proteinExistence type="predicted"/>
<dbReference type="GO" id="GO:0004674">
    <property type="term" value="F:protein serine/threonine kinase activity"/>
    <property type="evidence" value="ECO:0007669"/>
    <property type="project" value="UniProtKB-KW"/>
</dbReference>
<reference evidence="9" key="1">
    <citation type="journal article" date="2020" name="bioRxiv">
        <title>Comparative genomics of Chlamydomonas.</title>
        <authorList>
            <person name="Craig R.J."/>
            <person name="Hasan A.R."/>
            <person name="Ness R.W."/>
            <person name="Keightley P.D."/>
        </authorList>
    </citation>
    <scope>NUCLEOTIDE SEQUENCE</scope>
    <source>
        <strain evidence="9">SAG 7.73</strain>
    </source>
</reference>
<keyword evidence="4" id="KW-0418">Kinase</keyword>
<protein>
    <recommendedName>
        <fullName evidence="8">Protein kinase domain-containing protein</fullName>
    </recommendedName>
</protein>
<sequence length="902" mass="92446">MRFDGFKLPVELGRNVTITGADPDPNRWPLLLLYATKKIQLADRVALTLRNLIARPAATEFFLRSPSLGILEASQPGSRSFVITRDAALFLPYGFPVELGLTYLVTLERPPELPGEQAGDHFFNQTGLPPINDTSVPIMSRYRPGLGFFQDFALVSVATDEATGSVLPLNYYLWFLNTYYFQEKDLSAECLAVNDPVTCYLIDIKGVNPNTLGGGNSSTVNATSATYSGGSDGGSAASGGSGAGDDAVSTGTIVGAVVGSVLGAALLAAAAAAAVLMYRRRRPHPSTPGASEDASAAQAKSGGDASAAAGANCCGGSNGNGSLDTGGSQSSTPAAAGDCEAAMSAIAAHSKLQAAGSAAGGGQPDTAGAGAGGSAQQQGAVGVGDVTISVKSGAVLAACLGDGEAAGSTAPGSDGMCASTGGIGDCIGGAPGAAVPSTAGADAPGLHLQRLHSQQHAARALLQQPASTRPLTRAATNVSSLGETVIAAYTPFNRHLNLAVDLDESSVCASSDQTGSQPGLLRTVPGGSSSTGAAAAAASLGLAQSSLDASGSGPGGPRRVPRPQAPSPPLNLSPALAVALNDCLAAAAAGGDGAGSSTEKAGADVVQLLPIVLGKGSFGRVLEGRYRGQRVAVKQLHHELVGQLLSPSQAAAHADDLYESFMQEVDVLGRCDHPNIARLYAACLTPPKLALVMELADTSLDKLLFREYAGSLMPLGKVLHIATQIAQGLCYLHPTIVHRDLKPANVLINNPSSDTPVVKLTDFGLARMRTATKSTCTPEAGTAAFTAPECFDVENSIVTHRADIYSFGVVLWTMLTGLEPWPGRNIVTIAFTLVMRKERLPIGNLSQDRCPLKLRRLLLQCWDADPLRRPAAADLVKELTLISEQEAKRPQMGPSRAAGALP</sequence>
<keyword evidence="5 6" id="KW-0067">ATP-binding</keyword>
<accession>A0A835SX44</accession>
<dbReference type="CDD" id="cd13999">
    <property type="entry name" value="STKc_MAP3K-like"/>
    <property type="match status" value="1"/>
</dbReference>